<dbReference type="EMBL" id="JAYWIO010000003">
    <property type="protein sequence ID" value="KAK7273661.1"/>
    <property type="molecule type" value="Genomic_DNA"/>
</dbReference>
<feature type="compositionally biased region" description="Basic and acidic residues" evidence="6">
    <location>
        <begin position="359"/>
        <end position="369"/>
    </location>
</feature>
<evidence type="ECO:0000256" key="5">
    <source>
        <dbReference type="ARBA" id="ARBA00023242"/>
    </source>
</evidence>
<evidence type="ECO:0000259" key="7">
    <source>
        <dbReference type="PROSITE" id="PS50863"/>
    </source>
</evidence>
<comment type="caution">
    <text evidence="8">The sequence shown here is derived from an EMBL/GenBank/DDBJ whole genome shotgun (WGS) entry which is preliminary data.</text>
</comment>
<dbReference type="GO" id="GO:0005634">
    <property type="term" value="C:nucleus"/>
    <property type="evidence" value="ECO:0007669"/>
    <property type="project" value="UniProtKB-SubCell"/>
</dbReference>
<protein>
    <recommendedName>
        <fullName evidence="7">TF-B3 domain-containing protein</fullName>
    </recommendedName>
</protein>
<evidence type="ECO:0000256" key="4">
    <source>
        <dbReference type="ARBA" id="ARBA00023163"/>
    </source>
</evidence>
<evidence type="ECO:0000256" key="3">
    <source>
        <dbReference type="ARBA" id="ARBA00023125"/>
    </source>
</evidence>
<evidence type="ECO:0000256" key="6">
    <source>
        <dbReference type="SAM" id="MobiDB-lite"/>
    </source>
</evidence>
<feature type="domain" description="TF-B3" evidence="7">
    <location>
        <begin position="16"/>
        <end position="110"/>
    </location>
</feature>
<dbReference type="Proteomes" id="UP001372338">
    <property type="component" value="Unassembled WGS sequence"/>
</dbReference>
<feature type="region of interest" description="Disordered" evidence="6">
    <location>
        <begin position="345"/>
        <end position="369"/>
    </location>
</feature>
<feature type="region of interest" description="Disordered" evidence="6">
    <location>
        <begin position="152"/>
        <end position="178"/>
    </location>
</feature>
<dbReference type="InterPro" id="IPR003340">
    <property type="entry name" value="B3_DNA-bd"/>
</dbReference>
<dbReference type="SUPFAM" id="SSF101936">
    <property type="entry name" value="DNA-binding pseudobarrel domain"/>
    <property type="match status" value="3"/>
</dbReference>
<dbReference type="PANTHER" id="PTHR31920:SF135">
    <property type="entry name" value="B3 DOMAIN-CONTAINING PROTEIN OS03G0621600-RELATED"/>
    <property type="match status" value="1"/>
</dbReference>
<keyword evidence="4" id="KW-0804">Transcription</keyword>
<dbReference type="GO" id="GO:0003677">
    <property type="term" value="F:DNA binding"/>
    <property type="evidence" value="ECO:0007669"/>
    <property type="project" value="UniProtKB-KW"/>
</dbReference>
<keyword evidence="9" id="KW-1185">Reference proteome</keyword>
<evidence type="ECO:0000256" key="1">
    <source>
        <dbReference type="ARBA" id="ARBA00004123"/>
    </source>
</evidence>
<evidence type="ECO:0000313" key="9">
    <source>
        <dbReference type="Proteomes" id="UP001372338"/>
    </source>
</evidence>
<evidence type="ECO:0000256" key="2">
    <source>
        <dbReference type="ARBA" id="ARBA00023015"/>
    </source>
</evidence>
<dbReference type="PROSITE" id="PS50863">
    <property type="entry name" value="B3"/>
    <property type="match status" value="3"/>
</dbReference>
<reference evidence="8 9" key="1">
    <citation type="submission" date="2024-01" db="EMBL/GenBank/DDBJ databases">
        <title>The genomes of 5 underutilized Papilionoideae crops provide insights into root nodulation and disease resistanc.</title>
        <authorList>
            <person name="Yuan L."/>
        </authorList>
    </citation>
    <scope>NUCLEOTIDE SEQUENCE [LARGE SCALE GENOMIC DNA]</scope>
    <source>
        <strain evidence="8">ZHUSHIDOU_FW_LH</strain>
        <tissue evidence="8">Leaf</tissue>
    </source>
</reference>
<keyword evidence="5" id="KW-0539">Nucleus</keyword>
<feature type="domain" description="TF-B3" evidence="7">
    <location>
        <begin position="396"/>
        <end position="472"/>
    </location>
</feature>
<comment type="subcellular location">
    <subcellularLocation>
        <location evidence="1">Nucleus</location>
    </subcellularLocation>
</comment>
<proteinExistence type="predicted"/>
<dbReference type="Pfam" id="PF02362">
    <property type="entry name" value="B3"/>
    <property type="match status" value="2"/>
</dbReference>
<dbReference type="SMART" id="SM01019">
    <property type="entry name" value="B3"/>
    <property type="match status" value="3"/>
</dbReference>
<name>A0AAN9FFX4_CROPI</name>
<accession>A0AAN9FFX4</accession>
<sequence>MASGNSHSNDAKFMGFVYRIFPGHLQAKEFMIIPSSFERKHKITLPNPVILRLPNNGAEWQVSWTKHDYDIRFQQDWKKFAQDCSLRDPQFLSFEYEGGSHFVVRIFDEVGDDIDYSSIRCTNGAITTNHCDDDDEAAHINNFIQINSDDSAGCETQTQLPKKRKTNTNGEHRSDTSPHCKTKIIKDCVATQQKVSAGARRGGRSMMVKANSRTKAAIPKQKKSAMQQAMDYQNKTKEPSFIRTLHPSYLGDTRDLLVINGHFAKEHLGDYEGNATIRVPNNHRTWSVSIKKNHSNGQTNMNNGWKSFWQDNKLELDHVCVFVMTERSPLSFKVVIFTDIDETDDEELPGHGGEANQDSPKRRPMEKGRYFESSGVKEKKFEICIRKYHMKDGPNLPKGFMDRYPRLDGNDVQLKVGEKSWRVKVIRYGSYARFSAGWRRFAKECELLEEDGKMMEFEMIDEVNLVIKVSVS</sequence>
<feature type="region of interest" description="Disordered" evidence="6">
    <location>
        <begin position="195"/>
        <end position="221"/>
    </location>
</feature>
<evidence type="ECO:0000313" key="8">
    <source>
        <dbReference type="EMBL" id="KAK7273661.1"/>
    </source>
</evidence>
<keyword evidence="2" id="KW-0805">Transcription regulation</keyword>
<feature type="domain" description="TF-B3" evidence="7">
    <location>
        <begin position="242"/>
        <end position="340"/>
    </location>
</feature>
<dbReference type="CDD" id="cd10017">
    <property type="entry name" value="B3_DNA"/>
    <property type="match status" value="3"/>
</dbReference>
<dbReference type="PANTHER" id="PTHR31920">
    <property type="entry name" value="B3 DOMAIN-CONTAINING"/>
    <property type="match status" value="1"/>
</dbReference>
<dbReference type="AlphaFoldDB" id="A0AAN9FFX4"/>
<organism evidence="8 9">
    <name type="scientific">Crotalaria pallida</name>
    <name type="common">Smooth rattlebox</name>
    <name type="synonym">Crotalaria striata</name>
    <dbReference type="NCBI Taxonomy" id="3830"/>
    <lineage>
        <taxon>Eukaryota</taxon>
        <taxon>Viridiplantae</taxon>
        <taxon>Streptophyta</taxon>
        <taxon>Embryophyta</taxon>
        <taxon>Tracheophyta</taxon>
        <taxon>Spermatophyta</taxon>
        <taxon>Magnoliopsida</taxon>
        <taxon>eudicotyledons</taxon>
        <taxon>Gunneridae</taxon>
        <taxon>Pentapetalae</taxon>
        <taxon>rosids</taxon>
        <taxon>fabids</taxon>
        <taxon>Fabales</taxon>
        <taxon>Fabaceae</taxon>
        <taxon>Papilionoideae</taxon>
        <taxon>50 kb inversion clade</taxon>
        <taxon>genistoids sensu lato</taxon>
        <taxon>core genistoids</taxon>
        <taxon>Crotalarieae</taxon>
        <taxon>Crotalaria</taxon>
    </lineage>
</organism>
<dbReference type="InterPro" id="IPR015300">
    <property type="entry name" value="DNA-bd_pseudobarrel_sf"/>
</dbReference>
<dbReference type="InterPro" id="IPR050655">
    <property type="entry name" value="Plant_B3_domain"/>
</dbReference>
<gene>
    <name evidence="8" type="ORF">RIF29_14719</name>
</gene>
<keyword evidence="3" id="KW-0238">DNA-binding</keyword>
<dbReference type="Gene3D" id="2.40.330.10">
    <property type="entry name" value="DNA-binding pseudobarrel domain"/>
    <property type="match status" value="3"/>
</dbReference>